<name>A0A654KHX1_TAYEM</name>
<reference evidence="5 6" key="1">
    <citation type="journal article" date="2011" name="J. Bacteriol.">
        <title>Genome sequence of Taylorella equigenitalis MCE9, the causative agent of contagious equine metritis.</title>
        <authorList>
            <person name="Hebert L."/>
            <person name="Moumen B."/>
            <person name="Duquesne F."/>
            <person name="Breuil M.F."/>
            <person name="Laugier C."/>
            <person name="Batto J.M."/>
            <person name="Renault P."/>
            <person name="Petry S."/>
        </authorList>
    </citation>
    <scope>NUCLEOTIDE SEQUENCE [LARGE SCALE GENOMIC DNA]</scope>
    <source>
        <strain evidence="5 6">MCE9</strain>
    </source>
</reference>
<evidence type="ECO:0000313" key="5">
    <source>
        <dbReference type="EMBL" id="ADU91999.1"/>
    </source>
</evidence>
<feature type="domain" description="Leucine-binding protein" evidence="4">
    <location>
        <begin position="26"/>
        <end position="366"/>
    </location>
</feature>
<dbReference type="InterPro" id="IPR028081">
    <property type="entry name" value="Leu-bd"/>
</dbReference>
<dbReference type="Pfam" id="PF13458">
    <property type="entry name" value="Peripla_BP_6"/>
    <property type="match status" value="1"/>
</dbReference>
<accession>A0A654KHX1</accession>
<dbReference type="KEGG" id="teq:TEQUI_1075"/>
<dbReference type="EMBL" id="CP002456">
    <property type="protein sequence ID" value="ADU91999.1"/>
    <property type="molecule type" value="Genomic_DNA"/>
</dbReference>
<sequence>MKRFALFALNAVPMMALVSAVWAQQQIRIGVSVSATGPAASLGIPEKNTVEVLEKEFSGIPVEYFVYDDTGDTATAVRNMRKLISENKIDAMIGSSITAPTLAMIDVAAETKTPLVSMVGNNVVVVPVEGPKVWSFKTSPNDASMATALRAAMKKQGIKTLAFIGFADAYGQGWLEQIKIALKETDIKIVAEESYARNDTSVTGQVLKIVSKKPDAVLVATAGTPGALPTRELRTRGFTGQIYHTHGSANIDFLRVCGKACDGVILPAGPVLVGDQLEDSHPSKGISEEYKKLYEAKFGAGSMSTFGAHMFDADLVLKTSMKKVLDAGIKPGSEEFRKALRDAMETSKEVIGTQGVYNMTKDDHTGLDERSRVLVKIENNKWVYQPELLK</sequence>
<proteinExistence type="inferred from homology"/>
<dbReference type="PANTHER" id="PTHR30483">
    <property type="entry name" value="LEUCINE-SPECIFIC-BINDING PROTEIN"/>
    <property type="match status" value="1"/>
</dbReference>
<dbReference type="SUPFAM" id="SSF53822">
    <property type="entry name" value="Periplasmic binding protein-like I"/>
    <property type="match status" value="1"/>
</dbReference>
<evidence type="ECO:0000256" key="3">
    <source>
        <dbReference type="SAM" id="SignalP"/>
    </source>
</evidence>
<dbReference type="InterPro" id="IPR051010">
    <property type="entry name" value="BCAA_transport"/>
</dbReference>
<comment type="similarity">
    <text evidence="1">Belongs to the leucine-binding protein family.</text>
</comment>
<evidence type="ECO:0000256" key="1">
    <source>
        <dbReference type="ARBA" id="ARBA00010062"/>
    </source>
</evidence>
<dbReference type="AlphaFoldDB" id="A0A654KHX1"/>
<dbReference type="PANTHER" id="PTHR30483:SF38">
    <property type="entry name" value="BLR7848 PROTEIN"/>
    <property type="match status" value="1"/>
</dbReference>
<evidence type="ECO:0000259" key="4">
    <source>
        <dbReference type="Pfam" id="PF13458"/>
    </source>
</evidence>
<dbReference type="Proteomes" id="UP000007472">
    <property type="component" value="Chromosome"/>
</dbReference>
<keyword evidence="2 3" id="KW-0732">Signal</keyword>
<gene>
    <name evidence="5" type="ordered locus">TEQUI_1075</name>
</gene>
<protein>
    <submittedName>
        <fullName evidence="5">Leucine-, isoleucine-, valine-, threonine-, and alanine-binding protein</fullName>
    </submittedName>
</protein>
<feature type="signal peptide" evidence="3">
    <location>
        <begin position="1"/>
        <end position="23"/>
    </location>
</feature>
<dbReference type="Gene3D" id="3.40.50.2300">
    <property type="match status" value="2"/>
</dbReference>
<evidence type="ECO:0000313" key="6">
    <source>
        <dbReference type="Proteomes" id="UP000007472"/>
    </source>
</evidence>
<dbReference type="CDD" id="cd06333">
    <property type="entry name" value="PBP1_ABC_RPA1789-like"/>
    <property type="match status" value="1"/>
</dbReference>
<organism evidence="5 6">
    <name type="scientific">Taylorella equigenitalis (strain MCE9)</name>
    <dbReference type="NCBI Taxonomy" id="937774"/>
    <lineage>
        <taxon>Bacteria</taxon>
        <taxon>Pseudomonadati</taxon>
        <taxon>Pseudomonadota</taxon>
        <taxon>Betaproteobacteria</taxon>
        <taxon>Burkholderiales</taxon>
        <taxon>Alcaligenaceae</taxon>
        <taxon>Taylorella</taxon>
    </lineage>
</organism>
<feature type="chain" id="PRO_5025057156" evidence="3">
    <location>
        <begin position="24"/>
        <end position="390"/>
    </location>
</feature>
<evidence type="ECO:0000256" key="2">
    <source>
        <dbReference type="ARBA" id="ARBA00022729"/>
    </source>
</evidence>
<dbReference type="InterPro" id="IPR028082">
    <property type="entry name" value="Peripla_BP_I"/>
</dbReference>